<keyword evidence="3" id="KW-1185">Reference proteome</keyword>
<evidence type="ECO:0000313" key="2">
    <source>
        <dbReference type="EMBL" id="KJD33853.1"/>
    </source>
</evidence>
<evidence type="ECO:0008006" key="4">
    <source>
        <dbReference type="Google" id="ProtNLM"/>
    </source>
</evidence>
<feature type="signal peptide" evidence="1">
    <location>
        <begin position="1"/>
        <end position="19"/>
    </location>
</feature>
<protein>
    <recommendedName>
        <fullName evidence="4">Carboxypeptidase-like regulatory domain-containing protein</fullName>
    </recommendedName>
</protein>
<dbReference type="STRING" id="1382798.PK35_03660"/>
<gene>
    <name evidence="2" type="ORF">PK35_03660</name>
</gene>
<feature type="chain" id="PRO_5002325467" description="Carboxypeptidase-like regulatory domain-containing protein" evidence="1">
    <location>
        <begin position="20"/>
        <end position="337"/>
    </location>
</feature>
<dbReference type="Pfam" id="PF13715">
    <property type="entry name" value="CarbopepD_reg_2"/>
    <property type="match status" value="1"/>
</dbReference>
<dbReference type="SUPFAM" id="SSF49464">
    <property type="entry name" value="Carboxypeptidase regulatory domain-like"/>
    <property type="match status" value="1"/>
</dbReference>
<comment type="caution">
    <text evidence="2">The sequence shown here is derived from an EMBL/GenBank/DDBJ whole genome shotgun (WGS) entry which is preliminary data.</text>
</comment>
<dbReference type="Gene3D" id="2.60.40.1120">
    <property type="entry name" value="Carboxypeptidase-like, regulatory domain"/>
    <property type="match status" value="1"/>
</dbReference>
<keyword evidence="1" id="KW-0732">Signal</keyword>
<reference evidence="2 3" key="1">
    <citation type="journal article" date="2015" name="Antonie Van Leeuwenhoek">
        <title>Tamlana nanhaiensis sp. nov., isolated from surface seawater collected from the South China Sea.</title>
        <authorList>
            <person name="Liu X."/>
            <person name="Lai Q."/>
            <person name="Du Y."/>
            <person name="Li G."/>
            <person name="Sun F."/>
            <person name="Shao Z."/>
        </authorList>
    </citation>
    <scope>NUCLEOTIDE SEQUENCE [LARGE SCALE GENOMIC DNA]</scope>
    <source>
        <strain evidence="2 3">FHC16</strain>
    </source>
</reference>
<accession>A0A0D7W578</accession>
<proteinExistence type="predicted"/>
<dbReference type="PATRIC" id="fig|1382798.3.peg.1899"/>
<sequence>MLKHILYCFVLNISVCCFSQTLTGLVLDATTKQPIETASVYFDNTTLGTTTNVNGEFSITYNNSIQSNLIISFIGYYTKVISNYRSLSKTTIALQPSTNTLDEVVINADDGLTRKQKLNIFRAQFLGSSKYAKRCKILNEDDLILRYNKAKKQLTAYNKAPLQIINKALQYHITYNIEAFTVNFNYVDAKNSQFNVHSTVYVGSTFFSDLENLNIRKAKKARNAVYQGSTLEFMRALYNKQLIEKNYQIYFKRFPVPPYKYIKVEPVKHTTFKRVTLTEPVQILYKKSQQSGLTILSESIIVDVYGNYVNPTDVLFSGFMGYQRIGDVLPLDYGLTE</sequence>
<dbReference type="EMBL" id="JTDV01000002">
    <property type="protein sequence ID" value="KJD33853.1"/>
    <property type="molecule type" value="Genomic_DNA"/>
</dbReference>
<dbReference type="RefSeq" id="WP_044625343.1">
    <property type="nucleotide sequence ID" value="NZ_JTDV01000002.1"/>
</dbReference>
<name>A0A0D7W578_9FLAO</name>
<dbReference type="OrthoDB" id="1223654at2"/>
<evidence type="ECO:0000313" key="3">
    <source>
        <dbReference type="Proteomes" id="UP000032361"/>
    </source>
</evidence>
<dbReference type="AlphaFoldDB" id="A0A0D7W578"/>
<organism evidence="2 3">
    <name type="scientific">Neotamlana nanhaiensis</name>
    <dbReference type="NCBI Taxonomy" id="1382798"/>
    <lineage>
        <taxon>Bacteria</taxon>
        <taxon>Pseudomonadati</taxon>
        <taxon>Bacteroidota</taxon>
        <taxon>Flavobacteriia</taxon>
        <taxon>Flavobacteriales</taxon>
        <taxon>Flavobacteriaceae</taxon>
        <taxon>Neotamlana</taxon>
    </lineage>
</organism>
<dbReference type="Proteomes" id="UP000032361">
    <property type="component" value="Unassembled WGS sequence"/>
</dbReference>
<dbReference type="InterPro" id="IPR008969">
    <property type="entry name" value="CarboxyPept-like_regulatory"/>
</dbReference>
<evidence type="ECO:0000256" key="1">
    <source>
        <dbReference type="SAM" id="SignalP"/>
    </source>
</evidence>